<dbReference type="InterPro" id="IPR010102">
    <property type="entry name" value="Succ_semiAld_DH"/>
</dbReference>
<dbReference type="Proteomes" id="UP000095085">
    <property type="component" value="Unassembled WGS sequence"/>
</dbReference>
<comment type="pathway">
    <text evidence="1 8">Amino-acid degradation; 4-aminobutanoate degradation.</text>
</comment>
<evidence type="ECO:0000256" key="8">
    <source>
        <dbReference type="RuleBase" id="RU365091"/>
    </source>
</evidence>
<evidence type="ECO:0000256" key="4">
    <source>
        <dbReference type="ARBA" id="ARBA00050387"/>
    </source>
</evidence>
<organism evidence="10 11">
    <name type="scientific">Hyphopichia burtonii NRRL Y-1933</name>
    <dbReference type="NCBI Taxonomy" id="984485"/>
    <lineage>
        <taxon>Eukaryota</taxon>
        <taxon>Fungi</taxon>
        <taxon>Dikarya</taxon>
        <taxon>Ascomycota</taxon>
        <taxon>Saccharomycotina</taxon>
        <taxon>Pichiomycetes</taxon>
        <taxon>Debaryomycetaceae</taxon>
        <taxon>Hyphopichia</taxon>
    </lineage>
</organism>
<dbReference type="CDD" id="cd07103">
    <property type="entry name" value="ALDH_F5_SSADH_GabD"/>
    <property type="match status" value="1"/>
</dbReference>
<dbReference type="PROSITE" id="PS00687">
    <property type="entry name" value="ALDEHYDE_DEHYDR_GLU"/>
    <property type="match status" value="1"/>
</dbReference>
<evidence type="ECO:0000313" key="10">
    <source>
        <dbReference type="EMBL" id="ODV68006.1"/>
    </source>
</evidence>
<dbReference type="FunFam" id="3.40.309.10:FF:000004">
    <property type="entry name" value="Succinate-semialdehyde dehydrogenase I"/>
    <property type="match status" value="1"/>
</dbReference>
<evidence type="ECO:0000256" key="3">
    <source>
        <dbReference type="ARBA" id="ARBA00023002"/>
    </source>
</evidence>
<dbReference type="Gene3D" id="3.40.605.10">
    <property type="entry name" value="Aldehyde Dehydrogenase, Chain A, domain 1"/>
    <property type="match status" value="1"/>
</dbReference>
<dbReference type="FunFam" id="3.40.605.10:FF:000005">
    <property type="entry name" value="Succinate-semialdehyde dehydrogenase I"/>
    <property type="match status" value="1"/>
</dbReference>
<dbReference type="GO" id="GO:0005737">
    <property type="term" value="C:cytoplasm"/>
    <property type="evidence" value="ECO:0007669"/>
    <property type="project" value="TreeGrafter"/>
</dbReference>
<evidence type="ECO:0000313" key="11">
    <source>
        <dbReference type="Proteomes" id="UP000095085"/>
    </source>
</evidence>
<dbReference type="OrthoDB" id="310895at2759"/>
<accession>A0A1E4RL93</accession>
<dbReference type="InterPro" id="IPR016163">
    <property type="entry name" value="Ald_DH_C"/>
</dbReference>
<dbReference type="EC" id="1.2.1.16" evidence="8"/>
<evidence type="ECO:0000256" key="5">
    <source>
        <dbReference type="ARBA" id="ARBA00052698"/>
    </source>
</evidence>
<name>A0A1E4RL93_9ASCO</name>
<evidence type="ECO:0000256" key="2">
    <source>
        <dbReference type="ARBA" id="ARBA00009986"/>
    </source>
</evidence>
<dbReference type="RefSeq" id="XP_020077073.1">
    <property type="nucleotide sequence ID" value="XM_020218494.1"/>
</dbReference>
<dbReference type="InterPro" id="IPR029510">
    <property type="entry name" value="Ald_DH_CS_GLU"/>
</dbReference>
<dbReference type="PROSITE" id="PS00070">
    <property type="entry name" value="ALDEHYDE_DEHYDR_CYS"/>
    <property type="match status" value="1"/>
</dbReference>
<feature type="active site" evidence="6">
    <location>
        <position position="288"/>
    </location>
</feature>
<comment type="similarity">
    <text evidence="2 7">Belongs to the aldehyde dehydrogenase family.</text>
</comment>
<evidence type="ECO:0000256" key="1">
    <source>
        <dbReference type="ARBA" id="ARBA00005176"/>
    </source>
</evidence>
<dbReference type="PANTHER" id="PTHR43353:SF5">
    <property type="entry name" value="SUCCINATE-SEMIALDEHYDE DEHYDROGENASE, MITOCHONDRIAL"/>
    <property type="match status" value="1"/>
</dbReference>
<evidence type="ECO:0000256" key="6">
    <source>
        <dbReference type="PROSITE-ProRule" id="PRU10007"/>
    </source>
</evidence>
<keyword evidence="3 7" id="KW-0560">Oxidoreductase</keyword>
<dbReference type="InterPro" id="IPR016161">
    <property type="entry name" value="Ald_DH/histidinol_DH"/>
</dbReference>
<dbReference type="STRING" id="984485.A0A1E4RL93"/>
<proteinExistence type="inferred from homology"/>
<dbReference type="GeneID" id="30993044"/>
<dbReference type="InterPro" id="IPR016160">
    <property type="entry name" value="Ald_DH_CS_CYS"/>
</dbReference>
<keyword evidence="11" id="KW-1185">Reference proteome</keyword>
<dbReference type="InterPro" id="IPR015590">
    <property type="entry name" value="Aldehyde_DH_dom"/>
</dbReference>
<dbReference type="UniPathway" id="UPA00733"/>
<gene>
    <name evidence="10" type="ORF">HYPBUDRAFT_106567</name>
</gene>
<dbReference type="InterPro" id="IPR050740">
    <property type="entry name" value="Aldehyde_DH_Superfamily"/>
</dbReference>
<dbReference type="AlphaFoldDB" id="A0A1E4RL93"/>
<sequence length="519" mass="56140">MIKSSSIRLLSLKLANFPKSYSTYKALQVLQNLKNPELLKTGGFINGEWITSKNTFEVTDPALYPKPESKLADVSSFSVSDYNIAIEAASESFYEFRKTTGRYRAELLSNLYRLMKENQEDLAKIIVLENGKPYADAFGEITYAASFFQWFSEESARVNGDIIPSANATSKILALRQPIGPCGIITPWNFPSAMITRKLGAAVAAGCTTVIKPASETPLSALALAHLSEKAGFPKGVVNVLPSATSAEVGKILCEHPLIKKVSSTGSTGVGKLLMAQSSSTLKKLSFELGGNAPFIVFEDADLDKAVDGAIASKFRSSGQTCICANRLFIHDSLYDEFVKKFVDKLSKTTLGFGLDEKTTHGPVIHEKSMSKVRSHIENAVEKGAKLLLGGKRREDIGENFHELTVLGDVTPKMKIFHEETFGPVAPLTRFSSDEEALSLANDTEVGLAGYFYSSDISKIFKVAENLEVGMIGVNTGAISEAAMPFGGVKESGFGREGSKFGIEDYTIVKSVVLGGLEN</sequence>
<evidence type="ECO:0000259" key="9">
    <source>
        <dbReference type="Pfam" id="PF00171"/>
    </source>
</evidence>
<evidence type="ECO:0000256" key="7">
    <source>
        <dbReference type="RuleBase" id="RU003345"/>
    </source>
</evidence>
<dbReference type="SUPFAM" id="SSF53720">
    <property type="entry name" value="ALDH-like"/>
    <property type="match status" value="1"/>
</dbReference>
<dbReference type="Pfam" id="PF00171">
    <property type="entry name" value="Aldedh"/>
    <property type="match status" value="1"/>
</dbReference>
<comment type="catalytic activity">
    <reaction evidence="5 8">
        <text>succinate semialdehyde + NAD(+) + H2O = succinate + NADH + 2 H(+)</text>
        <dbReference type="Rhea" id="RHEA:13217"/>
        <dbReference type="ChEBI" id="CHEBI:15377"/>
        <dbReference type="ChEBI" id="CHEBI:15378"/>
        <dbReference type="ChEBI" id="CHEBI:30031"/>
        <dbReference type="ChEBI" id="CHEBI:57540"/>
        <dbReference type="ChEBI" id="CHEBI:57706"/>
        <dbReference type="ChEBI" id="CHEBI:57945"/>
        <dbReference type="EC" id="1.2.1.16"/>
    </reaction>
</comment>
<dbReference type="PANTHER" id="PTHR43353">
    <property type="entry name" value="SUCCINATE-SEMIALDEHYDE DEHYDROGENASE, MITOCHONDRIAL"/>
    <property type="match status" value="1"/>
</dbReference>
<comment type="catalytic activity">
    <reaction evidence="4 8">
        <text>succinate semialdehyde + NADP(+) + H2O = succinate + NADPH + 2 H(+)</text>
        <dbReference type="Rhea" id="RHEA:13213"/>
        <dbReference type="ChEBI" id="CHEBI:15377"/>
        <dbReference type="ChEBI" id="CHEBI:15378"/>
        <dbReference type="ChEBI" id="CHEBI:30031"/>
        <dbReference type="ChEBI" id="CHEBI:57706"/>
        <dbReference type="ChEBI" id="CHEBI:57783"/>
        <dbReference type="ChEBI" id="CHEBI:58349"/>
        <dbReference type="EC" id="1.2.1.16"/>
    </reaction>
</comment>
<dbReference type="InterPro" id="IPR016162">
    <property type="entry name" value="Ald_DH_N"/>
</dbReference>
<dbReference type="Gene3D" id="3.40.309.10">
    <property type="entry name" value="Aldehyde Dehydrogenase, Chain A, domain 2"/>
    <property type="match status" value="1"/>
</dbReference>
<reference evidence="11" key="1">
    <citation type="submission" date="2016-05" db="EMBL/GenBank/DDBJ databases">
        <title>Comparative genomics of biotechnologically important yeasts.</title>
        <authorList>
            <consortium name="DOE Joint Genome Institute"/>
            <person name="Riley R."/>
            <person name="Haridas S."/>
            <person name="Wolfe K.H."/>
            <person name="Lopes M.R."/>
            <person name="Hittinger C.T."/>
            <person name="Goker M."/>
            <person name="Salamov A."/>
            <person name="Wisecaver J."/>
            <person name="Long T.M."/>
            <person name="Aerts A.L."/>
            <person name="Barry K."/>
            <person name="Choi C."/>
            <person name="Clum A."/>
            <person name="Coughlan A.Y."/>
            <person name="Deshpande S."/>
            <person name="Douglass A.P."/>
            <person name="Hanson S.J."/>
            <person name="Klenk H.-P."/>
            <person name="Labutti K."/>
            <person name="Lapidus A."/>
            <person name="Lindquist E."/>
            <person name="Lipzen A."/>
            <person name="Meier-Kolthoff J.P."/>
            <person name="Ohm R.A."/>
            <person name="Otillar R.P."/>
            <person name="Pangilinan J."/>
            <person name="Peng Y."/>
            <person name="Rokas A."/>
            <person name="Rosa C.A."/>
            <person name="Scheuner C."/>
            <person name="Sibirny A.A."/>
            <person name="Slot J.C."/>
            <person name="Stielow J.B."/>
            <person name="Sun H."/>
            <person name="Kurtzman C.P."/>
            <person name="Blackwell M."/>
            <person name="Grigoriev I.V."/>
            <person name="Jeffries T.W."/>
        </authorList>
    </citation>
    <scope>NUCLEOTIDE SEQUENCE [LARGE SCALE GENOMIC DNA]</scope>
    <source>
        <strain evidence="11">NRRL Y-1933</strain>
    </source>
</reference>
<dbReference type="NCBIfam" id="TIGR01780">
    <property type="entry name" value="SSADH"/>
    <property type="match status" value="1"/>
</dbReference>
<dbReference type="GO" id="GO:0036243">
    <property type="term" value="F:succinate-semialdehyde dehydrogenase (NADP+) activity"/>
    <property type="evidence" value="ECO:0007669"/>
    <property type="project" value="RHEA"/>
</dbReference>
<dbReference type="GO" id="GO:0009450">
    <property type="term" value="P:gamma-aminobutyric acid catabolic process"/>
    <property type="evidence" value="ECO:0007669"/>
    <property type="project" value="UniProtKB-UniPathway"/>
</dbReference>
<protein>
    <recommendedName>
        <fullName evidence="8">Succinate-semialdehyde dehydrogenase</fullName>
        <ecNumber evidence="8">1.2.1.16</ecNumber>
    </recommendedName>
</protein>
<feature type="domain" description="Aldehyde dehydrogenase" evidence="9">
    <location>
        <begin position="49"/>
        <end position="512"/>
    </location>
</feature>
<dbReference type="GO" id="GO:0004777">
    <property type="term" value="F:succinate-semialdehyde dehydrogenase (NAD+) activity"/>
    <property type="evidence" value="ECO:0007669"/>
    <property type="project" value="UniProtKB-UniRule"/>
</dbReference>
<dbReference type="EMBL" id="KV454540">
    <property type="protein sequence ID" value="ODV68006.1"/>
    <property type="molecule type" value="Genomic_DNA"/>
</dbReference>